<feature type="domain" description="GGDEF" evidence="3">
    <location>
        <begin position="322"/>
        <end position="455"/>
    </location>
</feature>
<evidence type="ECO:0000313" key="4">
    <source>
        <dbReference type="EMBL" id="ABW68119.1"/>
    </source>
</evidence>
<dbReference type="Gene3D" id="3.30.70.270">
    <property type="match status" value="1"/>
</dbReference>
<dbReference type="InterPro" id="IPR029787">
    <property type="entry name" value="Nucleotide_cyclase"/>
</dbReference>
<protein>
    <submittedName>
        <fullName evidence="4">Diguanylate cyclase with PAS/PAC sensor</fullName>
    </submittedName>
</protein>
<gene>
    <name evidence="4" type="ordered locus">Dole_2315</name>
</gene>
<dbReference type="InterPro" id="IPR000700">
    <property type="entry name" value="PAS-assoc_C"/>
</dbReference>
<dbReference type="OrthoDB" id="5333838at2"/>
<dbReference type="PROSITE" id="PS50113">
    <property type="entry name" value="PAC"/>
    <property type="match status" value="1"/>
</dbReference>
<dbReference type="FunFam" id="3.30.70.270:FF:000001">
    <property type="entry name" value="Diguanylate cyclase domain protein"/>
    <property type="match status" value="1"/>
</dbReference>
<dbReference type="EMBL" id="CP000859">
    <property type="protein sequence ID" value="ABW68119.1"/>
    <property type="molecule type" value="Genomic_DNA"/>
</dbReference>
<keyword evidence="5" id="KW-1185">Reference proteome</keyword>
<feature type="domain" description="PAS" evidence="1">
    <location>
        <begin position="41"/>
        <end position="113"/>
    </location>
</feature>
<dbReference type="Proteomes" id="UP000008561">
    <property type="component" value="Chromosome"/>
</dbReference>
<dbReference type="HOGENOM" id="CLU_000445_11_4_7"/>
<dbReference type="InterPro" id="IPR035965">
    <property type="entry name" value="PAS-like_dom_sf"/>
</dbReference>
<dbReference type="InterPro" id="IPR001610">
    <property type="entry name" value="PAC"/>
</dbReference>
<dbReference type="eggNOG" id="COG2199">
    <property type="taxonomic scope" value="Bacteria"/>
</dbReference>
<organism evidence="4 5">
    <name type="scientific">Desulfosudis oleivorans (strain DSM 6200 / JCM 39069 / Hxd3)</name>
    <name type="common">Desulfococcus oleovorans</name>
    <dbReference type="NCBI Taxonomy" id="96561"/>
    <lineage>
        <taxon>Bacteria</taxon>
        <taxon>Pseudomonadati</taxon>
        <taxon>Thermodesulfobacteriota</taxon>
        <taxon>Desulfobacteria</taxon>
        <taxon>Desulfobacterales</taxon>
        <taxon>Desulfosudaceae</taxon>
        <taxon>Desulfosudis</taxon>
    </lineage>
</organism>
<proteinExistence type="predicted"/>
<dbReference type="PANTHER" id="PTHR44757:SF2">
    <property type="entry name" value="BIOFILM ARCHITECTURE MAINTENANCE PROTEIN MBAA"/>
    <property type="match status" value="1"/>
</dbReference>
<dbReference type="RefSeq" id="WP_012175731.1">
    <property type="nucleotide sequence ID" value="NC_009943.1"/>
</dbReference>
<dbReference type="SMART" id="SM00267">
    <property type="entry name" value="GGDEF"/>
    <property type="match status" value="1"/>
</dbReference>
<feature type="domain" description="PAS" evidence="1">
    <location>
        <begin position="171"/>
        <end position="225"/>
    </location>
</feature>
<dbReference type="GO" id="GO:0003824">
    <property type="term" value="F:catalytic activity"/>
    <property type="evidence" value="ECO:0007669"/>
    <property type="project" value="UniProtKB-ARBA"/>
</dbReference>
<dbReference type="PROSITE" id="PS50887">
    <property type="entry name" value="GGDEF"/>
    <property type="match status" value="1"/>
</dbReference>
<dbReference type="SMART" id="SM00091">
    <property type="entry name" value="PAS"/>
    <property type="match status" value="2"/>
</dbReference>
<dbReference type="STRING" id="96561.Dole_2315"/>
<dbReference type="eggNOG" id="COG2202">
    <property type="taxonomic scope" value="Bacteria"/>
</dbReference>
<dbReference type="PANTHER" id="PTHR44757">
    <property type="entry name" value="DIGUANYLATE CYCLASE DGCP"/>
    <property type="match status" value="1"/>
</dbReference>
<dbReference type="CDD" id="cd00130">
    <property type="entry name" value="PAS"/>
    <property type="match status" value="2"/>
</dbReference>
<evidence type="ECO:0000259" key="3">
    <source>
        <dbReference type="PROSITE" id="PS50887"/>
    </source>
</evidence>
<sequence length="458" mass="51213">MTGQPKNYHRQAEDTVALKGKPRWLKAVASESRQTSEALRKSELLMRAINVSARDAVLMMDAEGRVSYWNPAAERILGYTSDEALGRNLHSLLAPQHYRRLFEAAFPEFQRSGCGNNVEKTMRLKALRKNGDEFPVELSLAGVQLHDGWHAVGIIRDISNRELSDKALRESEDKFRTYMEKAPLGIFVADHTGRCLEANQAACRMSGYTEEELLELSLQDFLAPDFSGVGMASFKKLKTEGRVDGDLMVRGKNGKNFWINLVATTIGPDRVLAYCQDITRRKQTEEEIQKMAYHDALTGLPNRKLFSDRLGIALAQARRDQKGIAAIILDLDNFKDVNDTFGHDVGDRLLQAAAERLSAALRKSDTVARLGGDEFVLILPDLKGTEDVDRVAQKIVDGFRNPFSIDTHQLIVTTSIGIAVYPRDGISEVLLLKHADIAMYQVKQAGRNGYRFFNPNSS</sequence>
<dbReference type="InterPro" id="IPR000160">
    <property type="entry name" value="GGDEF_dom"/>
</dbReference>
<dbReference type="NCBIfam" id="TIGR00229">
    <property type="entry name" value="sensory_box"/>
    <property type="match status" value="2"/>
</dbReference>
<dbReference type="Pfam" id="PF00990">
    <property type="entry name" value="GGDEF"/>
    <property type="match status" value="1"/>
</dbReference>
<dbReference type="eggNOG" id="COG5000">
    <property type="taxonomic scope" value="Bacteria"/>
</dbReference>
<dbReference type="InterPro" id="IPR000014">
    <property type="entry name" value="PAS"/>
</dbReference>
<name>A8ZV29_DESOH</name>
<feature type="domain" description="PAC" evidence="2">
    <location>
        <begin position="120"/>
        <end position="170"/>
    </location>
</feature>
<dbReference type="PROSITE" id="PS50112">
    <property type="entry name" value="PAS"/>
    <property type="match status" value="2"/>
</dbReference>
<dbReference type="InterPro" id="IPR052155">
    <property type="entry name" value="Biofilm_reg_signaling"/>
</dbReference>
<evidence type="ECO:0000259" key="1">
    <source>
        <dbReference type="PROSITE" id="PS50112"/>
    </source>
</evidence>
<reference evidence="4 5" key="1">
    <citation type="submission" date="2007-10" db="EMBL/GenBank/DDBJ databases">
        <title>Complete sequence of Desulfococcus oleovorans Hxd3.</title>
        <authorList>
            <consortium name="US DOE Joint Genome Institute"/>
            <person name="Copeland A."/>
            <person name="Lucas S."/>
            <person name="Lapidus A."/>
            <person name="Barry K."/>
            <person name="Glavina del Rio T."/>
            <person name="Dalin E."/>
            <person name="Tice H."/>
            <person name="Pitluck S."/>
            <person name="Kiss H."/>
            <person name="Brettin T."/>
            <person name="Bruce D."/>
            <person name="Detter J.C."/>
            <person name="Han C."/>
            <person name="Schmutz J."/>
            <person name="Larimer F."/>
            <person name="Land M."/>
            <person name="Hauser L."/>
            <person name="Kyrpides N."/>
            <person name="Kim E."/>
            <person name="Wawrik B."/>
            <person name="Richardson P."/>
        </authorList>
    </citation>
    <scope>NUCLEOTIDE SEQUENCE [LARGE SCALE GENOMIC DNA]</scope>
    <source>
        <strain evidence="5">DSM 6200 / JCM 39069 / Hxd3</strain>
    </source>
</reference>
<dbReference type="AlphaFoldDB" id="A8ZV29"/>
<dbReference type="InterPro" id="IPR043128">
    <property type="entry name" value="Rev_trsase/Diguanyl_cyclase"/>
</dbReference>
<accession>A8ZV29</accession>
<dbReference type="CDD" id="cd01949">
    <property type="entry name" value="GGDEF"/>
    <property type="match status" value="1"/>
</dbReference>
<evidence type="ECO:0000313" key="5">
    <source>
        <dbReference type="Proteomes" id="UP000008561"/>
    </source>
</evidence>
<dbReference type="KEGG" id="dol:Dole_2315"/>
<dbReference type="SUPFAM" id="SSF55073">
    <property type="entry name" value="Nucleotide cyclase"/>
    <property type="match status" value="1"/>
</dbReference>
<evidence type="ECO:0000259" key="2">
    <source>
        <dbReference type="PROSITE" id="PS50113"/>
    </source>
</evidence>
<dbReference type="Pfam" id="PF13426">
    <property type="entry name" value="PAS_9"/>
    <property type="match status" value="2"/>
</dbReference>
<dbReference type="Gene3D" id="3.30.450.20">
    <property type="entry name" value="PAS domain"/>
    <property type="match status" value="2"/>
</dbReference>
<dbReference type="SUPFAM" id="SSF55785">
    <property type="entry name" value="PYP-like sensor domain (PAS domain)"/>
    <property type="match status" value="2"/>
</dbReference>
<dbReference type="SMART" id="SM00086">
    <property type="entry name" value="PAC"/>
    <property type="match status" value="2"/>
</dbReference>
<dbReference type="NCBIfam" id="TIGR00254">
    <property type="entry name" value="GGDEF"/>
    <property type="match status" value="1"/>
</dbReference>